<feature type="domain" description="Dystroglycan-type cadherin-like" evidence="3">
    <location>
        <begin position="2459"/>
        <end position="2551"/>
    </location>
</feature>
<accession>A0ABS7XAK3</accession>
<proteinExistence type="predicted"/>
<dbReference type="Pfam" id="PF19077">
    <property type="entry name" value="Big_13"/>
    <property type="match status" value="1"/>
</dbReference>
<dbReference type="Gene3D" id="2.60.40.10">
    <property type="entry name" value="Immunoglobulins"/>
    <property type="match status" value="6"/>
</dbReference>
<dbReference type="SUPFAM" id="SSF49313">
    <property type="entry name" value="Cadherin-like"/>
    <property type="match status" value="4"/>
</dbReference>
<reference evidence="4 5" key="2">
    <citation type="submission" date="2021-08" db="EMBL/GenBank/DDBJ databases">
        <title>Rheinheimera aquimaris sp. nov., isolated from seawater of the East Sea in Korea.</title>
        <authorList>
            <person name="Kim K.H."/>
            <person name="Wenting R."/>
            <person name="Kim K.R."/>
            <person name="Jeon C.O."/>
        </authorList>
    </citation>
    <scope>NUCLEOTIDE SEQUENCE [LARGE SCALE GENOMIC DNA]</scope>
    <source>
        <strain evidence="4 5">MA-13</strain>
    </source>
</reference>
<evidence type="ECO:0000256" key="1">
    <source>
        <dbReference type="SAM" id="MobiDB-lite"/>
    </source>
</evidence>
<dbReference type="EMBL" id="JAERPS020000004">
    <property type="protein sequence ID" value="MBZ9612185.1"/>
    <property type="molecule type" value="Genomic_DNA"/>
</dbReference>
<dbReference type="NCBIfam" id="NF033510">
    <property type="entry name" value="Ca_tandemer"/>
    <property type="match status" value="2"/>
</dbReference>
<dbReference type="SMART" id="SM00736">
    <property type="entry name" value="CADG"/>
    <property type="match status" value="4"/>
</dbReference>
<dbReference type="RefSeq" id="WP_224673398.1">
    <property type="nucleotide sequence ID" value="NZ_JAERPS020000004.1"/>
</dbReference>
<feature type="compositionally biased region" description="Low complexity" evidence="1">
    <location>
        <begin position="1310"/>
        <end position="1323"/>
    </location>
</feature>
<dbReference type="InterPro" id="IPR006644">
    <property type="entry name" value="Cadg"/>
</dbReference>
<dbReference type="InterPro" id="IPR044016">
    <property type="entry name" value="Big_13"/>
</dbReference>
<feature type="domain" description="Dystroglycan-type cadherin-like" evidence="3">
    <location>
        <begin position="2552"/>
        <end position="2643"/>
    </location>
</feature>
<organism evidence="4 5">
    <name type="scientific">Rheinheimera maricola</name>
    <dbReference type="NCBI Taxonomy" id="2793282"/>
    <lineage>
        <taxon>Bacteria</taxon>
        <taxon>Pseudomonadati</taxon>
        <taxon>Pseudomonadota</taxon>
        <taxon>Gammaproteobacteria</taxon>
        <taxon>Chromatiales</taxon>
        <taxon>Chromatiaceae</taxon>
        <taxon>Rheinheimera</taxon>
    </lineage>
</organism>
<evidence type="ECO:0000313" key="4">
    <source>
        <dbReference type="EMBL" id="MBZ9612185.1"/>
    </source>
</evidence>
<gene>
    <name evidence="4" type="ORF">I4W93_011325</name>
</gene>
<feature type="domain" description="Dystroglycan-type cadherin-like" evidence="3">
    <location>
        <begin position="2644"/>
        <end position="2735"/>
    </location>
</feature>
<dbReference type="InterPro" id="IPR025592">
    <property type="entry name" value="DUF4347"/>
</dbReference>
<protein>
    <submittedName>
        <fullName evidence="4">DUF4347 domain-containing protein</fullName>
    </submittedName>
</protein>
<feature type="region of interest" description="Disordered" evidence="1">
    <location>
        <begin position="1303"/>
        <end position="1323"/>
    </location>
</feature>
<dbReference type="InterPro" id="IPR044048">
    <property type="entry name" value="Big_12"/>
</dbReference>
<evidence type="ECO:0000259" key="3">
    <source>
        <dbReference type="SMART" id="SM00736"/>
    </source>
</evidence>
<feature type="domain" description="Dystroglycan-type cadherin-like" evidence="3">
    <location>
        <begin position="2356"/>
        <end position="2458"/>
    </location>
</feature>
<feature type="chain" id="PRO_5046348048" evidence="2">
    <location>
        <begin position="24"/>
        <end position="2757"/>
    </location>
</feature>
<keyword evidence="2" id="KW-0732">Signal</keyword>
<dbReference type="Pfam" id="PF14252">
    <property type="entry name" value="DUF4347"/>
    <property type="match status" value="1"/>
</dbReference>
<dbReference type="SUPFAM" id="SSF51126">
    <property type="entry name" value="Pectin lyase-like"/>
    <property type="match status" value="1"/>
</dbReference>
<sequence length="2757" mass="276754">MQRNILTALSGLLLPLAGYTMPAASSNTYQRSYLAATRQAAATDLVLPGNTHKNKANPAANTAEDQLQLVQANPIKELVIIDAAVPDKATFYRGVKPGVDIVEIASSAAGLAQLNAILANYNNLAALHIVSHAQAGSLQLGNSTITAETLKAEVETLAALNGAVREGGDLLLYGCDLASNEAGEELLDIVQRNTHLDVAASNDLTGNLELGADWNLEIQRGNIEAELAFSEKALKDFSGVLATYNLFSFTYHWTGARVAGHCPDNSPLQDYDYTSLTSGSYIVCGFMGNNGYNGTSVNISNYYGAGSVNAFLYPTGAATFKQTDTGTNHIEVRRSSGTFQLNSVVAAESFGGAYTFSNVKVIGYVSGGGTVESTAITSDSAAVNTFTFSGGSMSAFAGVNLTKFRLAFVNQGGSHIGYLTLQSFDATQDATPPTVSSINRVTGAQTNATSVNYTVTFSEDVTGVNASDFTLTATGTASGTIASVTPVSASTYTVTVNSVSGNGTLRLDLNNAGTGIADSAGNAITTGFTSGQIYTIDQVAPATPSTPNLTAASDSGLSSTDDITNDTTPAFLGTTEASATVTVISSLSGTLGTTTANGAGNWLFTAGATAPGTHTITATATDAAGNVSAASSGLVITIDTTAPTASIVVADTALSIGETSLVTITFNEAVTGFTNADLGIANGTLSAVSSSDGGITWTATLTPTGSTADTTNVITLDNTGVADAAGNAGTGTTDSNNYAIDTVRPTVSIVVADTALRIGETSLVTFTFSEAVTGFTIADITVANGALSGLSSADGGITWTATLTPTASVTDTSNIITLDNTGVSDVAGNTGTGTTNSNNYAIDTVRPTATIVVADTNLSAGETSLVTITFSETATGFSNADLTIANGTLSAVSSSDGGITWTATLTPAVSTTDASNVITLDNTGVADTAGNAGTGTTESNNYAIDTADPTVTSVTVPANATYISGQNLDFTINFSENITVNTGGGTPQLAITVGATTRQAIYISGSGTSAILFRYTVLAGDSDTDGISIGTLAANGGTLRDAVNNDATLTLNSIGATTGVLVDAAAPTVASVTVPANATYISGQNLDFTINFSENITVNTGGGTPQLAITVGATTRQATYISGSGTSAILFRYTVLAGDNDTDGISIGTLVANGGTLRDAVNNDATLTLNSVGATTGVLVDASAPTVASVTVPANATYISGQNLDFTINFNENVTVNTGGGTPQLAITVGATTRQANYTSGSGTSALLFRYTVQAGDNDTDGISIGSLSANGGTLRDTGNNDAALTLNGVGATTSVLVDAVAPDAPSTPDLDAASDTGASSSDNITFDTTPTFVGVAEANSTVTVISSISGTLGNTVADGSGNWSFTGAGLAAGDHSITAQAADAAGNTSAASAALSITIDTTIPALNFVSFDQNTITNANQTALSATLNGAEISTTASYSVSSSGGGTAVTASNLAITDAAQQFTGIDVSGLADGSLELSFTLTDTAGNSRNYTTYLSKDLAAPVNNVPASVSVSTVETLAFVGANLVSVTETSELTTIISAASGEFYVDENAAACMTIDGNNSNSVSIFGFASNVNDVLATLVYTPAAAGNYDITVVSTDIYDNVDTDIIALTVTATTLLATSALDIGLDATIDTDFDTDKNDGDGLSLREALHYARSGDTITFDFDSATAGKQGGTITLNGAVLELAHSGVTINGDVNDDGAADVTLSGSNNSGLLSINASVTDIAIQAMTLTGGSAASGGAILMAADSSLTLQDSQISDNNAVSGGAFYVSQGSSLTIINSALSGNNTDSHGGAIFLTGNGTSLNLISSTLNANFTSGAGAMGGAIYAELGATLTSVNSTLSGNSTRADISAGGAVRLSDATGNFYNSTIVGNAAGGTTGGVSANSTVNFINTVVAGNMAGINALPGANGSPLATDGTLADTSGPVASATNSYFSSFVDIVIDTNSLNDQGTDNLLLGDLALNAAGKVLTHRPLTGSALVGAGSNANLPLDTYDLDNDSNTAEALPVDANGSARVSGTVDIGAVEGNATPVLSNVDGGFNYVEGDVGVPIDSNATVSDADLDALNGGAGNYSGAQLILVRQGGAISTDVFGFNDGNGISLVSNALLKNGQAIAYINNSIAGQVSLDLTDLQGETPTSADANAILQQLTFSSSSNEPGSEASISITFTDNEGASANATAILTITDVNDPPVFTVTALNPTYTENGAAVEVFSNASGNAVESSQEIEVFYLSITNVVDAENEILTIYGESLPMVTRQDISSARPLPPLERRAATAGQPLFFDVALTGTTATITILAADIDPVNMPAVINSITYQNISENPGTADRVLTLIRAVDSGGSNNGGSNSGVVNIASTITVNAVNDAPAISGSPTTVVAQDSNYIFVPTASDVDTGDTLTFSIANQPTWSNFDVTTGALTGTPGNADVGITTDIVISVSDGSLTATLPAFSLSVTNINDAPTISGNPATTVTQDSAYSFVPAAADADVGTTLTFSIINQPAWSNFDVATGALTGTPGNANVGITTGVVISVSDGELSATLPAFNLTVTNVNDAPTISGTPATRVTQDALYSFIPTAEDIDGDNLTFSISNKPDWAAFDTTNGALTGTPTNTHVGETANIVISVSDADLTASLPAFSITVDNTNDAPVISGAPATTVAQDAAYNFTPAASDADNDSLTFSITNKPSWVSFDTATGSMTGTPSNADVGTTAAIVISVSDGEFSAALPAFNLTVTNVNDAPVISGTPATAVLKDTAYSFVPTA</sequence>
<evidence type="ECO:0000256" key="2">
    <source>
        <dbReference type="SAM" id="SignalP"/>
    </source>
</evidence>
<feature type="signal peptide" evidence="2">
    <location>
        <begin position="1"/>
        <end position="23"/>
    </location>
</feature>
<name>A0ABS7XAK3_9GAMM</name>
<feature type="non-terminal residue" evidence="4">
    <location>
        <position position="2757"/>
    </location>
</feature>
<dbReference type="Pfam" id="PF19078">
    <property type="entry name" value="Big_12"/>
    <property type="match status" value="3"/>
</dbReference>
<keyword evidence="5" id="KW-1185">Reference proteome</keyword>
<dbReference type="InterPro" id="IPR041498">
    <property type="entry name" value="Big_6"/>
</dbReference>
<comment type="caution">
    <text evidence="4">The sequence shown here is derived from an EMBL/GenBank/DDBJ whole genome shotgun (WGS) entry which is preliminary data.</text>
</comment>
<evidence type="ECO:0000313" key="5">
    <source>
        <dbReference type="Proteomes" id="UP000663814"/>
    </source>
</evidence>
<dbReference type="Pfam" id="PF05345">
    <property type="entry name" value="He_PIG"/>
    <property type="match status" value="4"/>
</dbReference>
<dbReference type="InterPro" id="IPR015919">
    <property type="entry name" value="Cadherin-like_sf"/>
</dbReference>
<dbReference type="Pfam" id="PF17936">
    <property type="entry name" value="Big_6"/>
    <property type="match status" value="1"/>
</dbReference>
<dbReference type="InterPro" id="IPR013783">
    <property type="entry name" value="Ig-like_fold"/>
</dbReference>
<dbReference type="Proteomes" id="UP000663814">
    <property type="component" value="Unassembled WGS sequence"/>
</dbReference>
<reference evidence="4 5" key="1">
    <citation type="submission" date="2020-12" db="EMBL/GenBank/DDBJ databases">
        <authorList>
            <person name="Ruan W."/>
            <person name="Khan S.A."/>
            <person name="Jeon C.O."/>
        </authorList>
    </citation>
    <scope>NUCLEOTIDE SEQUENCE [LARGE SCALE GENOMIC DNA]</scope>
    <source>
        <strain evidence="4 5">MA-13</strain>
    </source>
</reference>
<dbReference type="InterPro" id="IPR011050">
    <property type="entry name" value="Pectin_lyase_fold/virulence"/>
</dbReference>